<feature type="domain" description="Tet-like 2OG-Fe(II) oxygenase" evidence="2">
    <location>
        <begin position="121"/>
        <end position="325"/>
    </location>
</feature>
<dbReference type="InterPro" id="IPR046798">
    <property type="entry name" value="2OG-FeII_Oxy_6"/>
</dbReference>
<dbReference type="Proteomes" id="UP000325313">
    <property type="component" value="Unassembled WGS sequence"/>
</dbReference>
<gene>
    <name evidence="3" type="ORF">PGTUg99_031615</name>
</gene>
<feature type="compositionally biased region" description="Basic residues" evidence="1">
    <location>
        <begin position="7"/>
        <end position="23"/>
    </location>
</feature>
<dbReference type="EMBL" id="VDEP01000169">
    <property type="protein sequence ID" value="KAA1127220.1"/>
    <property type="molecule type" value="Genomic_DNA"/>
</dbReference>
<protein>
    <recommendedName>
        <fullName evidence="2">Tet-like 2OG-Fe(II) oxygenase domain-containing protein</fullName>
    </recommendedName>
</protein>
<sequence length="380" mass="43634">MTISKSVRPKNAMKARARQKKRSDSRTSQVSLDIHSSGFKGEKVIWSLREYCKLHLYPKIHAKKKKPSRKPTDEELCEANKIVDKFHPFHHGKVIVRDTSNHGEVVAVIQFTPINELSAIEREEINFVTTFLHQSKKFVNPTGPSRTWGGRMWGIGWRKCMKALELFGRYIKLRVARQSRTEYFALAMKSFRVSNILGRMFKNFADIPFESNRDLMETNGIPSFASAEFNDSLSKLDCAPHITFTSNGFFNPPHFDKGDASEYAFALFVPTNSSDGTLADPSSGYNVSGGRFVFPDYRFYIDFKQKGIVKLLWPAKNVKHCTLPAVEPKGFRRMAMSLQITKKALNTCRDIKNGKIYLRKSYRNKKNLYFGGHRNYMGMR</sequence>
<evidence type="ECO:0000313" key="4">
    <source>
        <dbReference type="Proteomes" id="UP000325313"/>
    </source>
</evidence>
<evidence type="ECO:0000313" key="3">
    <source>
        <dbReference type="EMBL" id="KAA1127220.1"/>
    </source>
</evidence>
<evidence type="ECO:0000256" key="1">
    <source>
        <dbReference type="SAM" id="MobiDB-lite"/>
    </source>
</evidence>
<comment type="caution">
    <text evidence="3">The sequence shown here is derived from an EMBL/GenBank/DDBJ whole genome shotgun (WGS) entry which is preliminary data.</text>
</comment>
<feature type="region of interest" description="Disordered" evidence="1">
    <location>
        <begin position="1"/>
        <end position="31"/>
    </location>
</feature>
<accession>A0A5B0RN02</accession>
<evidence type="ECO:0000259" key="2">
    <source>
        <dbReference type="Pfam" id="PF20515"/>
    </source>
</evidence>
<proteinExistence type="predicted"/>
<reference evidence="3 4" key="1">
    <citation type="submission" date="2019-05" db="EMBL/GenBank/DDBJ databases">
        <title>Emergence of the Ug99 lineage of the wheat stem rust pathogen through somatic hybridization.</title>
        <authorList>
            <person name="Li F."/>
            <person name="Upadhyaya N.M."/>
            <person name="Sperschneider J."/>
            <person name="Matny O."/>
            <person name="Nguyen-Phuc H."/>
            <person name="Mago R."/>
            <person name="Raley C."/>
            <person name="Miller M.E."/>
            <person name="Silverstein K.A.T."/>
            <person name="Henningsen E."/>
            <person name="Hirsch C.D."/>
            <person name="Visser B."/>
            <person name="Pretorius Z.A."/>
            <person name="Steffenson B.J."/>
            <person name="Schwessinger B."/>
            <person name="Dodds P.N."/>
            <person name="Figueroa M."/>
        </authorList>
    </citation>
    <scope>NUCLEOTIDE SEQUENCE [LARGE SCALE GENOMIC DNA]</scope>
    <source>
        <strain evidence="3 4">Ug99</strain>
    </source>
</reference>
<dbReference type="AlphaFoldDB" id="A0A5B0RN02"/>
<dbReference type="Pfam" id="PF20515">
    <property type="entry name" value="2OG-FeII_Oxy_6"/>
    <property type="match status" value="1"/>
</dbReference>
<organism evidence="3 4">
    <name type="scientific">Puccinia graminis f. sp. tritici</name>
    <dbReference type="NCBI Taxonomy" id="56615"/>
    <lineage>
        <taxon>Eukaryota</taxon>
        <taxon>Fungi</taxon>
        <taxon>Dikarya</taxon>
        <taxon>Basidiomycota</taxon>
        <taxon>Pucciniomycotina</taxon>
        <taxon>Pucciniomycetes</taxon>
        <taxon>Pucciniales</taxon>
        <taxon>Pucciniaceae</taxon>
        <taxon>Puccinia</taxon>
    </lineage>
</organism>
<name>A0A5B0RN02_PUCGR</name>